<name>A0A4Z2E297_9TELE</name>
<gene>
    <name evidence="1" type="ORF">EYF80_067266</name>
</gene>
<evidence type="ECO:0000313" key="2">
    <source>
        <dbReference type="Proteomes" id="UP000314294"/>
    </source>
</evidence>
<dbReference type="AlphaFoldDB" id="A0A4Z2E297"/>
<protein>
    <submittedName>
        <fullName evidence="1">Uncharacterized protein</fullName>
    </submittedName>
</protein>
<dbReference type="Proteomes" id="UP000314294">
    <property type="component" value="Unassembled WGS sequence"/>
</dbReference>
<evidence type="ECO:0000313" key="1">
    <source>
        <dbReference type="EMBL" id="TNN22620.1"/>
    </source>
</evidence>
<keyword evidence="2" id="KW-1185">Reference proteome</keyword>
<comment type="caution">
    <text evidence="1">The sequence shown here is derived from an EMBL/GenBank/DDBJ whole genome shotgun (WGS) entry which is preliminary data.</text>
</comment>
<organism evidence="1 2">
    <name type="scientific">Liparis tanakae</name>
    <name type="common">Tanaka's snailfish</name>
    <dbReference type="NCBI Taxonomy" id="230148"/>
    <lineage>
        <taxon>Eukaryota</taxon>
        <taxon>Metazoa</taxon>
        <taxon>Chordata</taxon>
        <taxon>Craniata</taxon>
        <taxon>Vertebrata</taxon>
        <taxon>Euteleostomi</taxon>
        <taxon>Actinopterygii</taxon>
        <taxon>Neopterygii</taxon>
        <taxon>Teleostei</taxon>
        <taxon>Neoteleostei</taxon>
        <taxon>Acanthomorphata</taxon>
        <taxon>Eupercaria</taxon>
        <taxon>Perciformes</taxon>
        <taxon>Cottioidei</taxon>
        <taxon>Cottales</taxon>
        <taxon>Liparidae</taxon>
        <taxon>Liparis</taxon>
    </lineage>
</organism>
<sequence length="90" mass="10368">MSRRAFLAVASSIWMERVLSSRSRNWSATCSSPDARLVLSPGDDWLHIRQRTRSDYGCSDYYSSSAYVCIRSILFPPKPNEQLYIPFELT</sequence>
<proteinExistence type="predicted"/>
<reference evidence="1 2" key="1">
    <citation type="submission" date="2019-03" db="EMBL/GenBank/DDBJ databases">
        <title>First draft genome of Liparis tanakae, snailfish: a comprehensive survey of snailfish specific genes.</title>
        <authorList>
            <person name="Kim W."/>
            <person name="Song I."/>
            <person name="Jeong J.-H."/>
            <person name="Kim D."/>
            <person name="Kim S."/>
            <person name="Ryu S."/>
            <person name="Song J.Y."/>
            <person name="Lee S.K."/>
        </authorList>
    </citation>
    <scope>NUCLEOTIDE SEQUENCE [LARGE SCALE GENOMIC DNA]</scope>
    <source>
        <tissue evidence="1">Muscle</tissue>
    </source>
</reference>
<dbReference type="EMBL" id="SRLO01021683">
    <property type="protein sequence ID" value="TNN22620.1"/>
    <property type="molecule type" value="Genomic_DNA"/>
</dbReference>
<accession>A0A4Z2E297</accession>